<sequence length="287" mass="31013">MTSNDRASRGGAGRLPAGEPARLFVCGGARLELLPARPYEARYVAETDGVGFAFDLQRGVHAFGSDRPSAFHTRPNSVAFVPRGCDVYSRSPEGGEYLVVALQSSPETPLANAARFTDAILPAAVAAAHRLRARLLEEAVEPLLVEEGVHDLLERVALQAFPAPCRRAAERWMTPARLRTVSDMIEARLDGPLAVEDLASALGLSAGFFTRAFRAATARSPHSYVIDRRIARARRLLLTSRQGLAGIALAAGFSSHAHMTATFRERLGISPAEFRRRHAPDGGGRLR</sequence>
<keyword evidence="3" id="KW-0804">Transcription</keyword>
<dbReference type="PANTHER" id="PTHR46796">
    <property type="entry name" value="HTH-TYPE TRANSCRIPTIONAL ACTIVATOR RHAS-RELATED"/>
    <property type="match status" value="1"/>
</dbReference>
<gene>
    <name evidence="5" type="ORF">FHS82_002100</name>
</gene>
<evidence type="ECO:0000259" key="4">
    <source>
        <dbReference type="PROSITE" id="PS01124"/>
    </source>
</evidence>
<dbReference type="PROSITE" id="PS01124">
    <property type="entry name" value="HTH_ARAC_FAMILY_2"/>
    <property type="match status" value="1"/>
</dbReference>
<evidence type="ECO:0000256" key="3">
    <source>
        <dbReference type="ARBA" id="ARBA00023163"/>
    </source>
</evidence>
<evidence type="ECO:0000313" key="6">
    <source>
        <dbReference type="Proteomes" id="UP001429580"/>
    </source>
</evidence>
<dbReference type="InterPro" id="IPR009057">
    <property type="entry name" value="Homeodomain-like_sf"/>
</dbReference>
<evidence type="ECO:0000313" key="5">
    <source>
        <dbReference type="EMBL" id="NIJ58258.1"/>
    </source>
</evidence>
<dbReference type="SMART" id="SM00342">
    <property type="entry name" value="HTH_ARAC"/>
    <property type="match status" value="1"/>
</dbReference>
<dbReference type="Pfam" id="PF12833">
    <property type="entry name" value="HTH_18"/>
    <property type="match status" value="1"/>
</dbReference>
<dbReference type="InterPro" id="IPR050204">
    <property type="entry name" value="AraC_XylS_family_regulators"/>
</dbReference>
<dbReference type="EMBL" id="JAASQI010000004">
    <property type="protein sequence ID" value="NIJ58258.1"/>
    <property type="molecule type" value="Genomic_DNA"/>
</dbReference>
<feature type="domain" description="HTH araC/xylS-type" evidence="4">
    <location>
        <begin position="179"/>
        <end position="277"/>
    </location>
</feature>
<reference evidence="5 6" key="1">
    <citation type="submission" date="2020-03" db="EMBL/GenBank/DDBJ databases">
        <title>Genomic Encyclopedia of Type Strains, Phase IV (KMG-IV): sequencing the most valuable type-strain genomes for metagenomic binning, comparative biology and taxonomic classification.</title>
        <authorList>
            <person name="Goeker M."/>
        </authorList>
    </citation>
    <scope>NUCLEOTIDE SEQUENCE [LARGE SCALE GENOMIC DNA]</scope>
    <source>
        <strain evidence="5 6">DSM 103870</strain>
    </source>
</reference>
<proteinExistence type="predicted"/>
<dbReference type="RefSeq" id="WP_166952073.1">
    <property type="nucleotide sequence ID" value="NZ_JAASQI010000004.1"/>
</dbReference>
<evidence type="ECO:0000256" key="1">
    <source>
        <dbReference type="ARBA" id="ARBA00023015"/>
    </source>
</evidence>
<dbReference type="Gene3D" id="1.10.10.60">
    <property type="entry name" value="Homeodomain-like"/>
    <property type="match status" value="1"/>
</dbReference>
<keyword evidence="2" id="KW-0238">DNA-binding</keyword>
<dbReference type="InterPro" id="IPR018060">
    <property type="entry name" value="HTH_AraC"/>
</dbReference>
<accession>A0ABX0V0W5</accession>
<dbReference type="PANTHER" id="PTHR46796:SF6">
    <property type="entry name" value="ARAC SUBFAMILY"/>
    <property type="match status" value="1"/>
</dbReference>
<comment type="caution">
    <text evidence="5">The sequence shown here is derived from an EMBL/GenBank/DDBJ whole genome shotgun (WGS) entry which is preliminary data.</text>
</comment>
<name>A0ABX0V0W5_9HYPH</name>
<keyword evidence="6" id="KW-1185">Reference proteome</keyword>
<dbReference type="SUPFAM" id="SSF46689">
    <property type="entry name" value="Homeodomain-like"/>
    <property type="match status" value="2"/>
</dbReference>
<evidence type="ECO:0000256" key="2">
    <source>
        <dbReference type="ARBA" id="ARBA00023125"/>
    </source>
</evidence>
<dbReference type="Proteomes" id="UP001429580">
    <property type="component" value="Unassembled WGS sequence"/>
</dbReference>
<organism evidence="5 6">
    <name type="scientific">Pseudochelatococcus lubricantis</name>
    <dbReference type="NCBI Taxonomy" id="1538102"/>
    <lineage>
        <taxon>Bacteria</taxon>
        <taxon>Pseudomonadati</taxon>
        <taxon>Pseudomonadota</taxon>
        <taxon>Alphaproteobacteria</taxon>
        <taxon>Hyphomicrobiales</taxon>
        <taxon>Chelatococcaceae</taxon>
        <taxon>Pseudochelatococcus</taxon>
    </lineage>
</organism>
<protein>
    <submittedName>
        <fullName evidence="5">AraC family transcriptional regulator</fullName>
    </submittedName>
</protein>
<keyword evidence="1" id="KW-0805">Transcription regulation</keyword>